<protein>
    <submittedName>
        <fullName evidence="2">SWI/SNF complex subunit SWI3C-like isoform X2</fullName>
    </submittedName>
</protein>
<comment type="caution">
    <text evidence="2">The sequence shown here is derived from an EMBL/GenBank/DDBJ whole genome shotgun (WGS) entry which is preliminary data.</text>
</comment>
<keyword evidence="3" id="KW-1185">Reference proteome</keyword>
<dbReference type="EMBL" id="JBEAFC010000011">
    <property type="protein sequence ID" value="KAL1536450.1"/>
    <property type="molecule type" value="Genomic_DNA"/>
</dbReference>
<gene>
    <name evidence="2" type="ORF">AAHA92_29101</name>
</gene>
<proteinExistence type="predicted"/>
<feature type="compositionally biased region" description="Polar residues" evidence="1">
    <location>
        <begin position="30"/>
        <end position="41"/>
    </location>
</feature>
<reference evidence="2 3" key="1">
    <citation type="submission" date="2024-06" db="EMBL/GenBank/DDBJ databases">
        <title>A chromosome level genome sequence of Diviner's sage (Salvia divinorum).</title>
        <authorList>
            <person name="Ford S.A."/>
            <person name="Ro D.-K."/>
            <person name="Ness R.W."/>
            <person name="Phillips M.A."/>
        </authorList>
    </citation>
    <scope>NUCLEOTIDE SEQUENCE [LARGE SCALE GENOMIC DNA]</scope>
    <source>
        <strain evidence="2">SAF-2024a</strain>
        <tissue evidence="2">Leaf</tissue>
    </source>
</reference>
<name>A0ABD1FY71_SALDI</name>
<evidence type="ECO:0000256" key="1">
    <source>
        <dbReference type="SAM" id="MobiDB-lite"/>
    </source>
</evidence>
<feature type="compositionally biased region" description="Basic residues" evidence="1">
    <location>
        <begin position="62"/>
        <end position="72"/>
    </location>
</feature>
<accession>A0ABD1FY71</accession>
<dbReference type="AlphaFoldDB" id="A0ABD1FY71"/>
<organism evidence="2 3">
    <name type="scientific">Salvia divinorum</name>
    <name type="common">Maria pastora</name>
    <name type="synonym">Diviner's sage</name>
    <dbReference type="NCBI Taxonomy" id="28513"/>
    <lineage>
        <taxon>Eukaryota</taxon>
        <taxon>Viridiplantae</taxon>
        <taxon>Streptophyta</taxon>
        <taxon>Embryophyta</taxon>
        <taxon>Tracheophyta</taxon>
        <taxon>Spermatophyta</taxon>
        <taxon>Magnoliopsida</taxon>
        <taxon>eudicotyledons</taxon>
        <taxon>Gunneridae</taxon>
        <taxon>Pentapetalae</taxon>
        <taxon>asterids</taxon>
        <taxon>lamiids</taxon>
        <taxon>Lamiales</taxon>
        <taxon>Lamiaceae</taxon>
        <taxon>Nepetoideae</taxon>
        <taxon>Mentheae</taxon>
        <taxon>Salviinae</taxon>
        <taxon>Salvia</taxon>
        <taxon>Salvia subgen. Calosphace</taxon>
    </lineage>
</organism>
<feature type="compositionally biased region" description="Acidic residues" evidence="1">
    <location>
        <begin position="86"/>
        <end position="102"/>
    </location>
</feature>
<feature type="region of interest" description="Disordered" evidence="1">
    <location>
        <begin position="1"/>
        <end position="134"/>
    </location>
</feature>
<evidence type="ECO:0000313" key="3">
    <source>
        <dbReference type="Proteomes" id="UP001567538"/>
    </source>
</evidence>
<sequence length="172" mass="19011">MPSRGFPGADSRSSFSVLPSPVRKWETPKTTKLTKRSFSTTRRMKKKPPIRSSPNSTESPARKARASWRKQKRDNSVARKSKLKEYDDDILDDNDDDDDPDLDPPQNHLESEEDPQICVPSKETASGSGGGSYVITPPRIVAGSGVTKRLGSAGHFHVVPVHSEWFSPKVSP</sequence>
<evidence type="ECO:0000313" key="2">
    <source>
        <dbReference type="EMBL" id="KAL1536450.1"/>
    </source>
</evidence>
<dbReference type="Proteomes" id="UP001567538">
    <property type="component" value="Unassembled WGS sequence"/>
</dbReference>